<keyword evidence="2" id="KW-1185">Reference proteome</keyword>
<proteinExistence type="predicted"/>
<evidence type="ECO:0000313" key="2">
    <source>
        <dbReference type="Proteomes" id="UP000261560"/>
    </source>
</evidence>
<dbReference type="STRING" id="30732.ENSOMEP00000029032"/>
<evidence type="ECO:0000313" key="1">
    <source>
        <dbReference type="Ensembl" id="ENSOMEP00000029032.1"/>
    </source>
</evidence>
<reference evidence="1" key="1">
    <citation type="submission" date="2025-08" db="UniProtKB">
        <authorList>
            <consortium name="Ensembl"/>
        </authorList>
    </citation>
    <scope>IDENTIFICATION</scope>
</reference>
<dbReference type="Proteomes" id="UP000261560">
    <property type="component" value="Unplaced"/>
</dbReference>
<name>A0A3B3DFZ9_ORYME</name>
<sequence length="95" mass="10726">MTVQMSKNNVCRKKYLSERDIGLIDPLRSLGVEEDLASPAITGNRRLQKSSVERGLAGKAQPQGSNKIRKMLVLSECFKNTYSNVFYKNNRGMFV</sequence>
<reference evidence="1" key="2">
    <citation type="submission" date="2025-09" db="UniProtKB">
        <authorList>
            <consortium name="Ensembl"/>
        </authorList>
    </citation>
    <scope>IDENTIFICATION</scope>
</reference>
<dbReference type="AlphaFoldDB" id="A0A3B3DFZ9"/>
<dbReference type="Ensembl" id="ENSOMET00000018134.1">
    <property type="protein sequence ID" value="ENSOMEP00000029032.1"/>
    <property type="gene ID" value="ENSOMEG00000012438.1"/>
</dbReference>
<accession>A0A3B3DFZ9</accession>
<dbReference type="OMA" id="ETLHYFH"/>
<organism evidence="1 2">
    <name type="scientific">Oryzias melastigma</name>
    <name type="common">Marine medaka</name>
    <dbReference type="NCBI Taxonomy" id="30732"/>
    <lineage>
        <taxon>Eukaryota</taxon>
        <taxon>Metazoa</taxon>
        <taxon>Chordata</taxon>
        <taxon>Craniata</taxon>
        <taxon>Vertebrata</taxon>
        <taxon>Euteleostomi</taxon>
        <taxon>Actinopterygii</taxon>
        <taxon>Neopterygii</taxon>
        <taxon>Teleostei</taxon>
        <taxon>Neoteleostei</taxon>
        <taxon>Acanthomorphata</taxon>
        <taxon>Ovalentaria</taxon>
        <taxon>Atherinomorphae</taxon>
        <taxon>Beloniformes</taxon>
        <taxon>Adrianichthyidae</taxon>
        <taxon>Oryziinae</taxon>
        <taxon>Oryzias</taxon>
    </lineage>
</organism>
<dbReference type="GeneTree" id="ENSGT01000000220549"/>
<protein>
    <submittedName>
        <fullName evidence="1">Uncharacterized protein</fullName>
    </submittedName>
</protein>
<dbReference type="PaxDb" id="30732-ENSOMEP00000029032"/>